<accession>A0ABR7IPC6</accession>
<dbReference type="GO" id="GO:0016740">
    <property type="term" value="F:transferase activity"/>
    <property type="evidence" value="ECO:0007669"/>
    <property type="project" value="UniProtKB-KW"/>
</dbReference>
<proteinExistence type="predicted"/>
<dbReference type="PANTHER" id="PTHR36836:SF1">
    <property type="entry name" value="COLANIC ACID BIOSYNTHESIS PROTEIN WCAK"/>
    <property type="match status" value="1"/>
</dbReference>
<feature type="domain" description="Polysaccharide pyruvyl transferase" evidence="1">
    <location>
        <begin position="13"/>
        <end position="300"/>
    </location>
</feature>
<sequence length="359" mass="41980">MKKVYIHAYMAGNLGDDLMVKLLCKRYPKVKFFVFADESYQHRYQDITNLSVIAPPNKTVTFRDGIFKKTWNRDDIVRGSDAVVHIGGSVFVQHFDDWSNFYQADSRLVRDSKKIFVIGANFGPYENPEYYQQYEQLFRQYTGICFRDQYSKNLFPNHNNITWAPDVVFNYQPKHRPPTKKQVLISAIDLKDRGGKYSICQYQKDYETFLQNLAICYLKKGYLVQFVSFCKMQGDETAIQRMIGKIPSEYQENLSTYFYDTNLEECCSLFYESEIIVGTRFHSIILGWLAGKKVLPIIYDFKTRNTLADVPSQFVLELHDLKTIDPQQMADQLEQMPPFQPDELIQQASKQFAALDQIL</sequence>
<dbReference type="RefSeq" id="WP_186996145.1">
    <property type="nucleotide sequence ID" value="NZ_JACOQK010000001.1"/>
</dbReference>
<dbReference type="EMBL" id="JACOQK010000001">
    <property type="protein sequence ID" value="MBC5786982.1"/>
    <property type="molecule type" value="Genomic_DNA"/>
</dbReference>
<dbReference type="Proteomes" id="UP000649151">
    <property type="component" value="Unassembled WGS sequence"/>
</dbReference>
<comment type="caution">
    <text evidence="2">The sequence shown here is derived from an EMBL/GenBank/DDBJ whole genome shotgun (WGS) entry which is preliminary data.</text>
</comment>
<keyword evidence="3" id="KW-1185">Reference proteome</keyword>
<evidence type="ECO:0000259" key="1">
    <source>
        <dbReference type="Pfam" id="PF04230"/>
    </source>
</evidence>
<name>A0ABR7IPC6_9CLOT</name>
<dbReference type="InterPro" id="IPR007345">
    <property type="entry name" value="Polysacch_pyruvyl_Trfase"/>
</dbReference>
<evidence type="ECO:0000313" key="2">
    <source>
        <dbReference type="EMBL" id="MBC5786982.1"/>
    </source>
</evidence>
<reference evidence="2 3" key="1">
    <citation type="submission" date="2020-08" db="EMBL/GenBank/DDBJ databases">
        <title>Genome public.</title>
        <authorList>
            <person name="Liu C."/>
            <person name="Sun Q."/>
        </authorList>
    </citation>
    <scope>NUCLEOTIDE SEQUENCE [LARGE SCALE GENOMIC DNA]</scope>
    <source>
        <strain evidence="2 3">NSJ-27</strain>
    </source>
</reference>
<gene>
    <name evidence="2" type="ORF">H8Z77_02950</name>
</gene>
<keyword evidence="2" id="KW-0808">Transferase</keyword>
<dbReference type="PANTHER" id="PTHR36836">
    <property type="entry name" value="COLANIC ACID BIOSYNTHESIS PROTEIN WCAK"/>
    <property type="match status" value="1"/>
</dbReference>
<evidence type="ECO:0000313" key="3">
    <source>
        <dbReference type="Proteomes" id="UP000649151"/>
    </source>
</evidence>
<dbReference type="Pfam" id="PF04230">
    <property type="entry name" value="PS_pyruv_trans"/>
    <property type="match status" value="1"/>
</dbReference>
<organism evidence="2 3">
    <name type="scientific">Clostridium facile</name>
    <dbReference type="NCBI Taxonomy" id="2763035"/>
    <lineage>
        <taxon>Bacteria</taxon>
        <taxon>Bacillati</taxon>
        <taxon>Bacillota</taxon>
        <taxon>Clostridia</taxon>
        <taxon>Eubacteriales</taxon>
        <taxon>Clostridiaceae</taxon>
        <taxon>Clostridium</taxon>
    </lineage>
</organism>
<protein>
    <submittedName>
        <fullName evidence="2">Polysaccharide pyruvyl transferase family protein</fullName>
    </submittedName>
</protein>